<evidence type="ECO:0000313" key="2">
    <source>
        <dbReference type="EMBL" id="MBM9575650.1"/>
    </source>
</evidence>
<feature type="region of interest" description="Disordered" evidence="1">
    <location>
        <begin position="137"/>
        <end position="206"/>
    </location>
</feature>
<accession>A0ABS2U5J6</accession>
<protein>
    <recommendedName>
        <fullName evidence="4">SPOR domain-containing protein</fullName>
    </recommendedName>
</protein>
<dbReference type="Proteomes" id="UP000724686">
    <property type="component" value="Unassembled WGS sequence"/>
</dbReference>
<evidence type="ECO:0000256" key="1">
    <source>
        <dbReference type="SAM" id="MobiDB-lite"/>
    </source>
</evidence>
<comment type="caution">
    <text evidence="2">The sequence shown here is derived from an EMBL/GenBank/DDBJ whole genome shotgun (WGS) entry which is preliminary data.</text>
</comment>
<name>A0ABS2U5J6_9LEPT</name>
<evidence type="ECO:0000313" key="3">
    <source>
        <dbReference type="Proteomes" id="UP000724686"/>
    </source>
</evidence>
<gene>
    <name evidence="2" type="ORF">JWG45_00655</name>
</gene>
<organism evidence="2 3">
    <name type="scientific">Leptospira ainlahdjerensis</name>
    <dbReference type="NCBI Taxonomy" id="2810033"/>
    <lineage>
        <taxon>Bacteria</taxon>
        <taxon>Pseudomonadati</taxon>
        <taxon>Spirochaetota</taxon>
        <taxon>Spirochaetia</taxon>
        <taxon>Leptospirales</taxon>
        <taxon>Leptospiraceae</taxon>
        <taxon>Leptospira</taxon>
    </lineage>
</organism>
<dbReference type="NCBIfam" id="NF047584">
    <property type="entry name" value="LIC11612_FN_binding"/>
    <property type="match status" value="1"/>
</dbReference>
<feature type="compositionally biased region" description="Basic and acidic residues" evidence="1">
    <location>
        <begin position="175"/>
        <end position="202"/>
    </location>
</feature>
<dbReference type="EMBL" id="JAFFPU010000003">
    <property type="protein sequence ID" value="MBM9575650.1"/>
    <property type="molecule type" value="Genomic_DNA"/>
</dbReference>
<dbReference type="RefSeq" id="WP_205277859.1">
    <property type="nucleotide sequence ID" value="NZ_JAFFPU010000003.1"/>
</dbReference>
<evidence type="ECO:0008006" key="4">
    <source>
        <dbReference type="Google" id="ProtNLM"/>
    </source>
</evidence>
<sequence length="328" mass="36646">MRISVFKRVVLAVLLLFVFDVSRILSETGGLQDRPVSIALVCEPSFKTDKIRYYKSTSLFFKRLKTKRSQENGTAFFIGYGAFASEAPSDQIAHATQSGYDLYIFSKEAKENLPATPGAENGNVPWISFVVEKKVAAPKKQKKSSPKNSLKNNSKSSHSQKKKKGIGKTSNSNSPKDKTSKEVKNSKIPESKTQDQPPKEETTTISFGNASWELSLDSLKFWFSTNTDPQGISFESNRVSFLVGEKSEEEWASLLEGKTENSTWIRLLPRSQDLKFKEGIYSIGCASPSIPNGISVLNFFFRGNRLIRFKQESFSLNSDGSGKSWDLE</sequence>
<feature type="compositionally biased region" description="Low complexity" evidence="1">
    <location>
        <begin position="146"/>
        <end position="157"/>
    </location>
</feature>
<keyword evidence="3" id="KW-1185">Reference proteome</keyword>
<reference evidence="2 3" key="1">
    <citation type="submission" date="2021-02" db="EMBL/GenBank/DDBJ databases">
        <title>Leptospira ainlahdjerensis sp. nov., Leptospira ainazelensis sp. nov., Leptospira abararensis sp. nov. and Leptospira chreensis sp. nov., four new species isolated from water sources in Algeria.</title>
        <authorList>
            <person name="Amara Korba A."/>
            <person name="Kainiu M."/>
            <person name="Vincent A.T."/>
            <person name="Mariet J.-F."/>
            <person name="Veyrier F.J."/>
            <person name="Goarant C."/>
            <person name="Picardeau M."/>
        </authorList>
    </citation>
    <scope>NUCLEOTIDE SEQUENCE [LARGE SCALE GENOMIC DNA]</scope>
    <source>
        <strain evidence="2 3">201903070</strain>
    </source>
</reference>
<proteinExistence type="predicted"/>